<dbReference type="InterPro" id="IPR020471">
    <property type="entry name" value="AKR"/>
</dbReference>
<dbReference type="EMBL" id="SMSJ01000017">
    <property type="protein sequence ID" value="TDH61807.1"/>
    <property type="molecule type" value="Genomic_DNA"/>
</dbReference>
<feature type="domain" description="NADP-dependent oxidoreductase" evidence="1">
    <location>
        <begin position="12"/>
        <end position="315"/>
    </location>
</feature>
<organism evidence="2 3">
    <name type="scientific">Dankookia rubra</name>
    <dbReference type="NCBI Taxonomy" id="1442381"/>
    <lineage>
        <taxon>Bacteria</taxon>
        <taxon>Pseudomonadati</taxon>
        <taxon>Pseudomonadota</taxon>
        <taxon>Alphaproteobacteria</taxon>
        <taxon>Acetobacterales</taxon>
        <taxon>Roseomonadaceae</taxon>
        <taxon>Dankookia</taxon>
    </lineage>
</organism>
<dbReference type="SUPFAM" id="SSF51430">
    <property type="entry name" value="NAD(P)-linked oxidoreductase"/>
    <property type="match status" value="1"/>
</dbReference>
<dbReference type="Proteomes" id="UP000295096">
    <property type="component" value="Unassembled WGS sequence"/>
</dbReference>
<dbReference type="GO" id="GO:0016491">
    <property type="term" value="F:oxidoreductase activity"/>
    <property type="evidence" value="ECO:0007669"/>
    <property type="project" value="InterPro"/>
</dbReference>
<dbReference type="AlphaFoldDB" id="A0A4R5QH16"/>
<keyword evidence="3" id="KW-1185">Reference proteome</keyword>
<evidence type="ECO:0000259" key="1">
    <source>
        <dbReference type="Pfam" id="PF00248"/>
    </source>
</evidence>
<dbReference type="Gene3D" id="3.20.20.100">
    <property type="entry name" value="NADP-dependent oxidoreductase domain"/>
    <property type="match status" value="1"/>
</dbReference>
<dbReference type="InterPro" id="IPR023210">
    <property type="entry name" value="NADP_OxRdtase_dom"/>
</dbReference>
<proteinExistence type="predicted"/>
<dbReference type="PANTHER" id="PTHR42686:SF1">
    <property type="entry name" value="GH17980P-RELATED"/>
    <property type="match status" value="1"/>
</dbReference>
<dbReference type="RefSeq" id="WP_133289386.1">
    <property type="nucleotide sequence ID" value="NZ_SMSJ01000017.1"/>
</dbReference>
<protein>
    <submittedName>
        <fullName evidence="2">Aldo/keto reductase</fullName>
    </submittedName>
</protein>
<dbReference type="OrthoDB" id="9768851at2"/>
<name>A0A4R5QH16_9PROT</name>
<evidence type="ECO:0000313" key="3">
    <source>
        <dbReference type="Proteomes" id="UP000295096"/>
    </source>
</evidence>
<evidence type="ECO:0000313" key="2">
    <source>
        <dbReference type="EMBL" id="TDH61807.1"/>
    </source>
</evidence>
<dbReference type="Pfam" id="PF00248">
    <property type="entry name" value="Aldo_ket_red"/>
    <property type="match status" value="1"/>
</dbReference>
<dbReference type="InterPro" id="IPR036812">
    <property type="entry name" value="NAD(P)_OxRdtase_dom_sf"/>
</dbReference>
<dbReference type="PANTHER" id="PTHR42686">
    <property type="entry name" value="GH17980P-RELATED"/>
    <property type="match status" value="1"/>
</dbReference>
<gene>
    <name evidence="2" type="ORF">E2C06_14815</name>
</gene>
<dbReference type="GO" id="GO:0005829">
    <property type="term" value="C:cytosol"/>
    <property type="evidence" value="ECO:0007669"/>
    <property type="project" value="TreeGrafter"/>
</dbReference>
<comment type="caution">
    <text evidence="2">The sequence shown here is derived from an EMBL/GenBank/DDBJ whole genome shotgun (WGS) entry which is preliminary data.</text>
</comment>
<accession>A0A4R5QH16</accession>
<sequence length="327" mass="34995">MPDTAHFAPPGPLGFGGAPLGNMFTAIDEPTAEAALQAAWDSGIRYYDTAPHYGAGLSEHRFGHALRRRPRDEFVLSTKVGRLQVPDRNAPRTVQVFVDALPFRPVYDYSADGTRRSIEDSLQRLGLSHIDIAYIHDIAEDTHGPAWEGLFDQAMDGAAQALTRLREEGVIKAWGLGVNLTEPCLRALDRADPDVFLLAGRYSLIDHAALEALFPACAARGVHVVVGGPFNSGLLAGGKTFNYAVAAPAEVMARDRVAAVCGRHGVDIRAAALQFCAAHPVVASVIPGAKGAARVRQNAELMRAPIPADFWQALKAEGLLPEDAPTP</sequence>
<dbReference type="CDD" id="cd19152">
    <property type="entry name" value="AKR_AKR15A"/>
    <property type="match status" value="1"/>
</dbReference>
<reference evidence="2 3" key="1">
    <citation type="journal article" date="2016" name="J. Microbiol.">
        <title>Dankookia rubra gen. nov., sp. nov., an alphaproteobacterium isolated from sediment of a shallow stream.</title>
        <authorList>
            <person name="Kim W.H."/>
            <person name="Kim D.H."/>
            <person name="Kang K."/>
            <person name="Ahn T.Y."/>
        </authorList>
    </citation>
    <scope>NUCLEOTIDE SEQUENCE [LARGE SCALE GENOMIC DNA]</scope>
    <source>
        <strain evidence="2 3">JCM30602</strain>
    </source>
</reference>